<keyword evidence="4" id="KW-1185">Reference proteome</keyword>
<feature type="compositionally biased region" description="Basic and acidic residues" evidence="1">
    <location>
        <begin position="30"/>
        <end position="39"/>
    </location>
</feature>
<name>A0A7R8XD81_9CRUS</name>
<feature type="region of interest" description="Disordered" evidence="1">
    <location>
        <begin position="24"/>
        <end position="57"/>
    </location>
</feature>
<evidence type="ECO:0000313" key="3">
    <source>
        <dbReference type="EMBL" id="CAD7244133.1"/>
    </source>
</evidence>
<proteinExistence type="predicted"/>
<evidence type="ECO:0000256" key="1">
    <source>
        <dbReference type="SAM" id="MobiDB-lite"/>
    </source>
</evidence>
<keyword evidence="2" id="KW-0732">Signal</keyword>
<dbReference type="EMBL" id="CAJPEV010000568">
    <property type="protein sequence ID" value="CAG0886536.1"/>
    <property type="molecule type" value="Genomic_DNA"/>
</dbReference>
<feature type="signal peptide" evidence="2">
    <location>
        <begin position="1"/>
        <end position="20"/>
    </location>
</feature>
<evidence type="ECO:0000256" key="2">
    <source>
        <dbReference type="SAM" id="SignalP"/>
    </source>
</evidence>
<protein>
    <submittedName>
        <fullName evidence="3">Uncharacterized protein</fullName>
    </submittedName>
</protein>
<gene>
    <name evidence="3" type="ORF">DSTB1V02_LOCUS4035</name>
</gene>
<sequence>MGMASSWAIWIASVITWVASETSSVEEMERESGRQVSREGEEEEGEEPGQASQPVKILSRSDLEKNMEKNKNKLILLHIYSHTKKGEVENMERRIVEKISHAIFLDADLDEDWTMDFFWTKEGKKRSKYFLVVFSPTKVDFDAIHSLFSQWGITPLGYTQMGPSGPIWGVPEWVHHTVVYGIRVK</sequence>
<dbReference type="Proteomes" id="UP000677054">
    <property type="component" value="Unassembled WGS sequence"/>
</dbReference>
<evidence type="ECO:0000313" key="4">
    <source>
        <dbReference type="Proteomes" id="UP000677054"/>
    </source>
</evidence>
<dbReference type="EMBL" id="LR900085">
    <property type="protein sequence ID" value="CAD7244133.1"/>
    <property type="molecule type" value="Genomic_DNA"/>
</dbReference>
<accession>A0A7R8XD81</accession>
<feature type="chain" id="PRO_5036209104" evidence="2">
    <location>
        <begin position="21"/>
        <end position="185"/>
    </location>
</feature>
<reference evidence="3" key="1">
    <citation type="submission" date="2020-11" db="EMBL/GenBank/DDBJ databases">
        <authorList>
            <person name="Tran Van P."/>
        </authorList>
    </citation>
    <scope>NUCLEOTIDE SEQUENCE</scope>
</reference>
<dbReference type="AlphaFoldDB" id="A0A7R8XD81"/>
<organism evidence="3">
    <name type="scientific">Darwinula stevensoni</name>
    <dbReference type="NCBI Taxonomy" id="69355"/>
    <lineage>
        <taxon>Eukaryota</taxon>
        <taxon>Metazoa</taxon>
        <taxon>Ecdysozoa</taxon>
        <taxon>Arthropoda</taxon>
        <taxon>Crustacea</taxon>
        <taxon>Oligostraca</taxon>
        <taxon>Ostracoda</taxon>
        <taxon>Podocopa</taxon>
        <taxon>Podocopida</taxon>
        <taxon>Darwinulocopina</taxon>
        <taxon>Darwinuloidea</taxon>
        <taxon>Darwinulidae</taxon>
        <taxon>Darwinula</taxon>
    </lineage>
</organism>